<name>A0A1I5XFW3_9BACT</name>
<dbReference type="OrthoDB" id="647741at2"/>
<dbReference type="Pfam" id="PF13455">
    <property type="entry name" value="MUG113"/>
    <property type="match status" value="1"/>
</dbReference>
<dbReference type="AlphaFoldDB" id="A0A1I5XFW3"/>
<dbReference type="EMBL" id="FOXQ01000008">
    <property type="protein sequence ID" value="SFQ30848.1"/>
    <property type="molecule type" value="Genomic_DNA"/>
</dbReference>
<evidence type="ECO:0000259" key="1">
    <source>
        <dbReference type="SMART" id="SM00974"/>
    </source>
</evidence>
<gene>
    <name evidence="2" type="ORF">SAMN05444277_108157</name>
</gene>
<dbReference type="InterPro" id="IPR018306">
    <property type="entry name" value="Phage_T5_Orf172_DNA-bd"/>
</dbReference>
<dbReference type="STRING" id="1465490.SAMN05444277_108157"/>
<evidence type="ECO:0000313" key="2">
    <source>
        <dbReference type="EMBL" id="SFQ30848.1"/>
    </source>
</evidence>
<dbReference type="Proteomes" id="UP000199031">
    <property type="component" value="Unassembled WGS sequence"/>
</dbReference>
<evidence type="ECO:0000313" key="3">
    <source>
        <dbReference type="Proteomes" id="UP000199031"/>
    </source>
</evidence>
<organism evidence="2 3">
    <name type="scientific">Parafilimonas terrae</name>
    <dbReference type="NCBI Taxonomy" id="1465490"/>
    <lineage>
        <taxon>Bacteria</taxon>
        <taxon>Pseudomonadati</taxon>
        <taxon>Bacteroidota</taxon>
        <taxon>Chitinophagia</taxon>
        <taxon>Chitinophagales</taxon>
        <taxon>Chitinophagaceae</taxon>
        <taxon>Parafilimonas</taxon>
    </lineage>
</organism>
<proteinExistence type="predicted"/>
<feature type="domain" description="Bacteriophage T5 Orf172 DNA-binding" evidence="1">
    <location>
        <begin position="189"/>
        <end position="261"/>
    </location>
</feature>
<dbReference type="RefSeq" id="WP_090659621.1">
    <property type="nucleotide sequence ID" value="NZ_FOXQ01000008.1"/>
</dbReference>
<reference evidence="2 3" key="1">
    <citation type="submission" date="2016-10" db="EMBL/GenBank/DDBJ databases">
        <authorList>
            <person name="de Groot N.N."/>
        </authorList>
    </citation>
    <scope>NUCLEOTIDE SEQUENCE [LARGE SCALE GENOMIC DNA]</scope>
    <source>
        <strain evidence="2 3">DSM 28286</strain>
    </source>
</reference>
<accession>A0A1I5XFW3</accession>
<protein>
    <submittedName>
        <fullName evidence="2">Meiotically up-regulated gene 113</fullName>
    </submittedName>
</protein>
<sequence length="265" mass="30991">MIQTEYITGTELNEKLNDAYRLISEEAILRLAAKDAAVSNVANGLCKDCFGIWCDEEDFSPNYTLVYINGEGLLQGEAINLNIEDKYKFDITMAFCNHLTKEYKHLDLIDVFNTYSYKLRSYLELFDYRTISDKEMSEIEGENVTFIAKAKGILYVPQIDKLKLYRDFFDNNYNYDKPKDENVVYLLLDLNTSHIKIGRSKTIMHREKTLQSQSPKIETIAFWKAPKATETFLHKTFVAKRLRGEWFKLNFSDLNHIKELMTQYA</sequence>
<keyword evidence="3" id="KW-1185">Reference proteome</keyword>
<dbReference type="SMART" id="SM00974">
    <property type="entry name" value="T5orf172"/>
    <property type="match status" value="1"/>
</dbReference>